<evidence type="ECO:0000313" key="1">
    <source>
        <dbReference type="EMBL" id="CCH32033.1"/>
    </source>
</evidence>
<dbReference type="InterPro" id="IPR016024">
    <property type="entry name" value="ARM-type_fold"/>
</dbReference>
<dbReference type="EMBL" id="HE804045">
    <property type="protein sequence ID" value="CCH32033.1"/>
    <property type="molecule type" value="Genomic_DNA"/>
</dbReference>
<dbReference type="PATRIC" id="fig|1179773.3.peg.4766"/>
<keyword evidence="2" id="KW-1185">Reference proteome</keyword>
<evidence type="ECO:0000313" key="2">
    <source>
        <dbReference type="Proteomes" id="UP000006281"/>
    </source>
</evidence>
<dbReference type="AlphaFoldDB" id="K0K658"/>
<dbReference type="Proteomes" id="UP000006281">
    <property type="component" value="Chromosome"/>
</dbReference>
<accession>K0K658</accession>
<dbReference type="KEGG" id="sesp:BN6_47580"/>
<dbReference type="STRING" id="1179773.BN6_47580"/>
<name>K0K658_SACES</name>
<dbReference type="HOGENOM" id="CLU_040785_1_0_11"/>
<dbReference type="InterPro" id="IPR011989">
    <property type="entry name" value="ARM-like"/>
</dbReference>
<organism evidence="1 2">
    <name type="scientific">Saccharothrix espanaensis (strain ATCC 51144 / DSM 44229 / JCM 9112 / NBRC 15066 / NRRL 15764)</name>
    <dbReference type="NCBI Taxonomy" id="1179773"/>
    <lineage>
        <taxon>Bacteria</taxon>
        <taxon>Bacillati</taxon>
        <taxon>Actinomycetota</taxon>
        <taxon>Actinomycetes</taxon>
        <taxon>Pseudonocardiales</taxon>
        <taxon>Pseudonocardiaceae</taxon>
        <taxon>Saccharothrix</taxon>
    </lineage>
</organism>
<reference evidence="1 2" key="1">
    <citation type="journal article" date="2012" name="BMC Genomics">
        <title>Complete genome sequence of Saccharothrix espanaensis DSM 44229T and comparison to the other completely sequenced Pseudonocardiaceae.</title>
        <authorList>
            <person name="Strobel T."/>
            <person name="Al-Dilaimi A."/>
            <person name="Blom J."/>
            <person name="Gessner A."/>
            <person name="Kalinowski J."/>
            <person name="Luzhetska M."/>
            <person name="Puhler A."/>
            <person name="Szczepanowski R."/>
            <person name="Bechthold A."/>
            <person name="Ruckert C."/>
        </authorList>
    </citation>
    <scope>NUCLEOTIDE SEQUENCE [LARGE SCALE GENOMIC DNA]</scope>
    <source>
        <strain evidence="2">ATCC 51144 / DSM 44229 / JCM 9112 / NBRC 15066 / NRRL 15764</strain>
    </source>
</reference>
<dbReference type="SUPFAM" id="SSF48371">
    <property type="entry name" value="ARM repeat"/>
    <property type="match status" value="1"/>
</dbReference>
<sequence length="457" mass="50001">MPVLARLADDDVAGARALAALAGNPRAVIHLDDVVRRDWWWCSAHREAREFPVPRRRLDDPALSPLALALASAHRDGRVRERAVAAIVARPLPDLVPFLVVRTADWVPEVRRRARAGLALVLDDEPGLLPSALGVGLRVEDWGRGSFVQRQLVAAAAATDLSPLLSSSDPQVRWFAFTQGRWRTDRLVDLALTGAHVRLRAGAAEAAAREAVWTNRVALLRRLSGSGHAEVRSQALAGLTRLGHDTEVAAFLEDRSSLVRALARASAARIGVDPLAHYRSVVSRGALDGLGEIGSEADAGYLVGLFGHPVPMVRARAVRALRLLRVEIDDDVVPLLRDPSPAVVREAARAVRRVPDGLVWELLADERPVVRRAGYLLAQRSCTADWLRAALTAAVDPDPKPARRAVADTVRFARHTRKWMLADELPREHLPELRRLLDRAVPALEADVVDRLRALLA</sequence>
<dbReference type="Gene3D" id="1.25.10.10">
    <property type="entry name" value="Leucine-rich Repeat Variant"/>
    <property type="match status" value="1"/>
</dbReference>
<proteinExistence type="predicted"/>
<protein>
    <submittedName>
        <fullName evidence="1">Uncharacterized protein</fullName>
    </submittedName>
</protein>
<gene>
    <name evidence="1" type="ordered locus">BN6_47580</name>
</gene>
<dbReference type="eggNOG" id="COG1413">
    <property type="taxonomic scope" value="Bacteria"/>
</dbReference>